<evidence type="ECO:0000313" key="2">
    <source>
        <dbReference type="Proteomes" id="UP000030121"/>
    </source>
</evidence>
<protein>
    <submittedName>
        <fullName evidence="1">Uncharacterized protein</fullName>
    </submittedName>
</protein>
<reference evidence="1 2" key="1">
    <citation type="submission" date="2013-09" db="EMBL/GenBank/DDBJ databases">
        <authorList>
            <person name="Zeng Z."/>
            <person name="Chen C."/>
        </authorList>
    </citation>
    <scope>NUCLEOTIDE SEQUENCE [LARGE SCALE GENOMIC DNA]</scope>
    <source>
        <strain evidence="1 2">GH29-5</strain>
    </source>
</reference>
<dbReference type="Proteomes" id="UP000030121">
    <property type="component" value="Unassembled WGS sequence"/>
</dbReference>
<dbReference type="AlphaFoldDB" id="A0A0A2MCS3"/>
<keyword evidence="2" id="KW-1185">Reference proteome</keyword>
<organism evidence="1 2">
    <name type="scientific">Flavobacterium suncheonense GH29-5 = DSM 17707</name>
    <dbReference type="NCBI Taxonomy" id="1121899"/>
    <lineage>
        <taxon>Bacteria</taxon>
        <taxon>Pseudomonadati</taxon>
        <taxon>Bacteroidota</taxon>
        <taxon>Flavobacteriia</taxon>
        <taxon>Flavobacteriales</taxon>
        <taxon>Flavobacteriaceae</taxon>
        <taxon>Flavobacterium</taxon>
    </lineage>
</organism>
<evidence type="ECO:0000313" key="1">
    <source>
        <dbReference type="EMBL" id="KGO86080.1"/>
    </source>
</evidence>
<dbReference type="RefSeq" id="WP_035745053.1">
    <property type="nucleotide sequence ID" value="NZ_JRLW01000033.1"/>
</dbReference>
<dbReference type="eggNOG" id="ENOG5030ZDK">
    <property type="taxonomic scope" value="Bacteria"/>
</dbReference>
<feature type="non-terminal residue" evidence="1">
    <location>
        <position position="1"/>
    </location>
</feature>
<comment type="caution">
    <text evidence="1">The sequence shown here is derived from an EMBL/GenBank/DDBJ whole genome shotgun (WGS) entry which is preliminary data.</text>
</comment>
<sequence>RNFAKLQHVISYFKTRKIQKMRKLEVLLFLIIICACSKPKNNFLNDFVESETDKKIYLKSIPKEGLDILMATNEINPSNLNTEHKYFFGFKKKLNENHYLISYLDKYRPQYQFTNLLIGWSDEFYCIYNIDKNQVISKLKVSSSDPIFSNFKKQGDNYIVNSKFFKFIPKESECNDIVIQRDITSITYQIRNNKFVEIESSKRNSL</sequence>
<gene>
    <name evidence="1" type="ORF">Q764_13770</name>
</gene>
<dbReference type="EMBL" id="JRLW01000033">
    <property type="protein sequence ID" value="KGO86080.1"/>
    <property type="molecule type" value="Genomic_DNA"/>
</dbReference>
<name>A0A0A2MCS3_9FLAO</name>
<proteinExistence type="predicted"/>
<accession>A0A0A2MCS3</accession>